<name>I4AFP0_BERLS</name>
<evidence type="ECO:0000313" key="1">
    <source>
        <dbReference type="EMBL" id="AFM02775.1"/>
    </source>
</evidence>
<dbReference type="HOGENOM" id="CLU_1560687_0_0_10"/>
<dbReference type="KEGG" id="fli:Fleli_0286"/>
<dbReference type="EMBL" id="CP003345">
    <property type="protein sequence ID" value="AFM02775.1"/>
    <property type="molecule type" value="Genomic_DNA"/>
</dbReference>
<keyword evidence="2" id="KW-1185">Reference proteome</keyword>
<gene>
    <name evidence="1" type="ordered locus">Fleli_0286</name>
</gene>
<accession>I4AFP0</accession>
<dbReference type="Proteomes" id="UP000006054">
    <property type="component" value="Chromosome"/>
</dbReference>
<sequence>MCSCGQKARQQEPEIKVVDKSQSESPLIEKNDNQIIKKKVGEELFKSILDTITINNVNVDFLTRNQWIYRPFDNCESFLKFQENEIGVSYNCEMEEEYEMTYRIEGNRVFIAEYDIPHVDNTEQKKIKYRDDTYVYNGHSLILIDSKMYSIGGREWIPEIEVVIEYKRKKY</sequence>
<dbReference type="AlphaFoldDB" id="I4AFP0"/>
<reference evidence="2" key="1">
    <citation type="submission" date="2012-06" db="EMBL/GenBank/DDBJ databases">
        <title>The complete genome of Flexibacter litoralis DSM 6794.</title>
        <authorList>
            <person name="Lucas S."/>
            <person name="Copeland A."/>
            <person name="Lapidus A."/>
            <person name="Glavina del Rio T."/>
            <person name="Dalin E."/>
            <person name="Tice H."/>
            <person name="Bruce D."/>
            <person name="Goodwin L."/>
            <person name="Pitluck S."/>
            <person name="Peters L."/>
            <person name="Ovchinnikova G."/>
            <person name="Lu M."/>
            <person name="Kyrpides N."/>
            <person name="Mavromatis K."/>
            <person name="Ivanova N."/>
            <person name="Brettin T."/>
            <person name="Detter J.C."/>
            <person name="Han C."/>
            <person name="Larimer F."/>
            <person name="Land M."/>
            <person name="Hauser L."/>
            <person name="Markowitz V."/>
            <person name="Cheng J.-F."/>
            <person name="Hugenholtz P."/>
            <person name="Woyke T."/>
            <person name="Wu D."/>
            <person name="Spring S."/>
            <person name="Lang E."/>
            <person name="Kopitz M."/>
            <person name="Brambilla E."/>
            <person name="Klenk H.-P."/>
            <person name="Eisen J.A."/>
        </authorList>
    </citation>
    <scope>NUCLEOTIDE SEQUENCE [LARGE SCALE GENOMIC DNA]</scope>
    <source>
        <strain evidence="2">ATCC 23117 / DSM 6794 / NBRC 15988 / NCIMB 1366 / Sio-4</strain>
    </source>
</reference>
<proteinExistence type="predicted"/>
<evidence type="ECO:0000313" key="2">
    <source>
        <dbReference type="Proteomes" id="UP000006054"/>
    </source>
</evidence>
<dbReference type="eggNOG" id="ENOG5033V8G">
    <property type="taxonomic scope" value="Bacteria"/>
</dbReference>
<protein>
    <submittedName>
        <fullName evidence="1">Uncharacterized protein</fullName>
    </submittedName>
</protein>
<dbReference type="PATRIC" id="fig|880071.3.peg.272"/>
<organism evidence="1 2">
    <name type="scientific">Bernardetia litoralis (strain ATCC 23117 / DSM 6794 / NBRC 15988 / NCIMB 1366 / Fx l1 / Sio-4)</name>
    <name type="common">Flexibacter litoralis</name>
    <dbReference type="NCBI Taxonomy" id="880071"/>
    <lineage>
        <taxon>Bacteria</taxon>
        <taxon>Pseudomonadati</taxon>
        <taxon>Bacteroidota</taxon>
        <taxon>Cytophagia</taxon>
        <taxon>Cytophagales</taxon>
        <taxon>Bernardetiaceae</taxon>
        <taxon>Bernardetia</taxon>
    </lineage>
</organism>